<dbReference type="EMBL" id="NJGI01000005">
    <property type="protein sequence ID" value="PGH20604.1"/>
    <property type="molecule type" value="Genomic_DNA"/>
</dbReference>
<dbReference type="RefSeq" id="WP_098703375.1">
    <property type="nucleotide sequence ID" value="NZ_NJGI01000005.1"/>
</dbReference>
<evidence type="ECO:0000313" key="1">
    <source>
        <dbReference type="EMBL" id="PGH20604.1"/>
    </source>
</evidence>
<organism evidence="1 2">
    <name type="scientific">Fusobacterium nucleatum subsp. polymorphum</name>
    <name type="common">Fusobacterium polymorphum</name>
    <dbReference type="NCBI Taxonomy" id="76857"/>
    <lineage>
        <taxon>Bacteria</taxon>
        <taxon>Fusobacteriati</taxon>
        <taxon>Fusobacteriota</taxon>
        <taxon>Fusobacteriia</taxon>
        <taxon>Fusobacteriales</taxon>
        <taxon>Fusobacteriaceae</taxon>
        <taxon>Fusobacterium</taxon>
    </lineage>
</organism>
<proteinExistence type="predicted"/>
<reference evidence="1 2" key="1">
    <citation type="submission" date="2017-06" db="EMBL/GenBank/DDBJ databases">
        <title>Genome sequencing of Fusobacterium nucleatum subsp. polymorphum KCOM 1232 (=ChDC F37).</title>
        <authorList>
            <person name="Kook J.-K."/>
            <person name="Park S.-N."/>
            <person name="Lim Y.K."/>
            <person name="Roh H."/>
        </authorList>
    </citation>
    <scope>NUCLEOTIDE SEQUENCE [LARGE SCALE GENOMIC DNA]</scope>
    <source>
        <strain evidence="2">KCOM 1232 ( ChDC F37)</strain>
    </source>
</reference>
<dbReference type="Proteomes" id="UP000222862">
    <property type="component" value="Unassembled WGS sequence"/>
</dbReference>
<accession>A0A2B7Y954</accession>
<gene>
    <name evidence="1" type="ORF">RN96_10535</name>
</gene>
<protein>
    <submittedName>
        <fullName evidence="1">Uncharacterized protein</fullName>
    </submittedName>
</protein>
<name>A0A2B7Y954_FUSNP</name>
<evidence type="ECO:0000313" key="2">
    <source>
        <dbReference type="Proteomes" id="UP000222862"/>
    </source>
</evidence>
<dbReference type="AlphaFoldDB" id="A0A2B7Y954"/>
<comment type="caution">
    <text evidence="1">The sequence shown here is derived from an EMBL/GenBank/DDBJ whole genome shotgun (WGS) entry which is preliminary data.</text>
</comment>
<sequence>MKEYPAITFEIVHQREDGELERIVLSRTQMTEENGKYLVKIDMTQDELKEMQEALKVKKEFIIAYFGSKISDKEVKKRVYG</sequence>